<sequence>MAPTKKCTKRRDALANSRKKVTVHKKIVKAECTRPKPAKKVDGVKVIQCTAKTLSLARCKRYSVPGTKLCFQHTTGGFTPAYMTSNVAPLCSSCVPPRSSSGALVPYVPPPKPKVVTDSEVTIRINAIRDPKVKKRVLRMPRSEVKGAIVALSDPRVRARAMTSRTPEIREYALALGPPISSSGAIVPYRPMARLTEERDVFSSPKVWRTGAAYESPKYERPMAPSVQRVKPTGMPGKLFAPPIPTLEDFEEEY</sequence>
<evidence type="ECO:0000313" key="2">
    <source>
        <dbReference type="EMBL" id="QHU35523.1"/>
    </source>
</evidence>
<feature type="region of interest" description="Disordered" evidence="1">
    <location>
        <begin position="225"/>
        <end position="254"/>
    </location>
</feature>
<dbReference type="EMBL" id="MN740609">
    <property type="protein sequence ID" value="QHU35523.1"/>
    <property type="molecule type" value="Genomic_DNA"/>
</dbReference>
<accession>A0A6C0LZ01</accession>
<dbReference type="AlphaFoldDB" id="A0A6C0LZ01"/>
<organism evidence="2">
    <name type="scientific">viral metagenome</name>
    <dbReference type="NCBI Taxonomy" id="1070528"/>
    <lineage>
        <taxon>unclassified sequences</taxon>
        <taxon>metagenomes</taxon>
        <taxon>organismal metagenomes</taxon>
    </lineage>
</organism>
<name>A0A6C0LZ01_9ZZZZ</name>
<evidence type="ECO:0000256" key="1">
    <source>
        <dbReference type="SAM" id="MobiDB-lite"/>
    </source>
</evidence>
<protein>
    <submittedName>
        <fullName evidence="2">Uncharacterized protein</fullName>
    </submittedName>
</protein>
<proteinExistence type="predicted"/>
<reference evidence="2" key="1">
    <citation type="journal article" date="2020" name="Nature">
        <title>Giant virus diversity and host interactions through global metagenomics.</title>
        <authorList>
            <person name="Schulz F."/>
            <person name="Roux S."/>
            <person name="Paez-Espino D."/>
            <person name="Jungbluth S."/>
            <person name="Walsh D.A."/>
            <person name="Denef V.J."/>
            <person name="McMahon K.D."/>
            <person name="Konstantinidis K.T."/>
            <person name="Eloe-Fadrosh E.A."/>
            <person name="Kyrpides N.C."/>
            <person name="Woyke T."/>
        </authorList>
    </citation>
    <scope>NUCLEOTIDE SEQUENCE</scope>
    <source>
        <strain evidence="2">GVMAG-S-1029409-49</strain>
    </source>
</reference>